<organism evidence="1 2">
    <name type="scientific">Panagrolaimus superbus</name>
    <dbReference type="NCBI Taxonomy" id="310955"/>
    <lineage>
        <taxon>Eukaryota</taxon>
        <taxon>Metazoa</taxon>
        <taxon>Ecdysozoa</taxon>
        <taxon>Nematoda</taxon>
        <taxon>Chromadorea</taxon>
        <taxon>Rhabditida</taxon>
        <taxon>Tylenchina</taxon>
        <taxon>Panagrolaimomorpha</taxon>
        <taxon>Panagrolaimoidea</taxon>
        <taxon>Panagrolaimidae</taxon>
        <taxon>Panagrolaimus</taxon>
    </lineage>
</organism>
<accession>A0A914Z641</accession>
<proteinExistence type="predicted"/>
<evidence type="ECO:0000313" key="1">
    <source>
        <dbReference type="Proteomes" id="UP000887577"/>
    </source>
</evidence>
<keyword evidence="1" id="KW-1185">Reference proteome</keyword>
<dbReference type="WBParaSite" id="PSU_v2.g8149.t1">
    <property type="protein sequence ID" value="PSU_v2.g8149.t1"/>
    <property type="gene ID" value="PSU_v2.g8149"/>
</dbReference>
<evidence type="ECO:0000313" key="2">
    <source>
        <dbReference type="WBParaSite" id="PSU_v2.g8149.t1"/>
    </source>
</evidence>
<name>A0A914Z641_9BILA</name>
<sequence>MTYFGISNQDHINDPIINDLNLFPTISEETLLKNIKLRKVYQIPSIEKIQIIYDPIPILYQHRKNIMLKDIWKNVKSGDIITNRGSKKSMNYNIDDVIIDKKWIEVDKDEHEKYIYLISPKGHYIDEKKSIEKLIVGNQAPTVVFKNISNPQYTVYRYIKRFNVELQCFEHYTCEIDGFVKSEINNQVIYTPVEFKCFKNPSMYELNVETLWDNVKINTIIQCMLSDINHVICGFRDTLSMRLRYYDIPITCQKLQMIFFL</sequence>
<dbReference type="Proteomes" id="UP000887577">
    <property type="component" value="Unplaced"/>
</dbReference>
<reference evidence="2" key="1">
    <citation type="submission" date="2022-11" db="UniProtKB">
        <authorList>
            <consortium name="WormBaseParasite"/>
        </authorList>
    </citation>
    <scope>IDENTIFICATION</scope>
</reference>
<dbReference type="AlphaFoldDB" id="A0A914Z641"/>
<protein>
    <submittedName>
        <fullName evidence="2">Uncharacterized protein</fullName>
    </submittedName>
</protein>